<accession>A0A1E3BQV5</accession>
<dbReference type="AlphaFoldDB" id="A0A1E3BQV5"/>
<evidence type="ECO:0000313" key="4">
    <source>
        <dbReference type="Proteomes" id="UP000094569"/>
    </source>
</evidence>
<evidence type="ECO:0000259" key="2">
    <source>
        <dbReference type="Pfam" id="PF13391"/>
    </source>
</evidence>
<comment type="caution">
    <text evidence="3">The sequence shown here is derived from an EMBL/GenBank/DDBJ whole genome shotgun (WGS) entry which is preliminary data.</text>
</comment>
<reference evidence="3 4" key="1">
    <citation type="journal article" date="2016" name="BMC Genomics">
        <title>Comparative genomic and transcriptomic analyses of the Fuzhuan brick tea-fermentation fungus Aspergillus cristatus.</title>
        <authorList>
            <person name="Ge Y."/>
            <person name="Wang Y."/>
            <person name="Liu Y."/>
            <person name="Tan Y."/>
            <person name="Ren X."/>
            <person name="Zhang X."/>
            <person name="Hyde K.D."/>
            <person name="Liu Y."/>
            <person name="Liu Z."/>
        </authorList>
    </citation>
    <scope>NUCLEOTIDE SEQUENCE [LARGE SCALE GENOMIC DNA]</scope>
    <source>
        <strain evidence="3 4">GZAAS20.1005</strain>
    </source>
</reference>
<feature type="compositionally biased region" description="Basic and acidic residues" evidence="1">
    <location>
        <begin position="379"/>
        <end position="388"/>
    </location>
</feature>
<dbReference type="InterPro" id="IPR003615">
    <property type="entry name" value="HNH_nuc"/>
</dbReference>
<protein>
    <recommendedName>
        <fullName evidence="2">HNH nuclease domain-containing protein</fullName>
    </recommendedName>
</protein>
<dbReference type="OrthoDB" id="2104739at2759"/>
<dbReference type="STRING" id="573508.A0A1E3BQV5"/>
<dbReference type="EMBL" id="JXNT01000001">
    <property type="protein sequence ID" value="ODM23318.1"/>
    <property type="molecule type" value="Genomic_DNA"/>
</dbReference>
<gene>
    <name evidence="3" type="ORF">SI65_00907</name>
</gene>
<dbReference type="Proteomes" id="UP000094569">
    <property type="component" value="Unassembled WGS sequence"/>
</dbReference>
<organism evidence="3 4">
    <name type="scientific">Aspergillus cristatus</name>
    <name type="common">Chinese Fuzhuan brick tea-fermentation fungus</name>
    <name type="synonym">Eurotium cristatum</name>
    <dbReference type="NCBI Taxonomy" id="573508"/>
    <lineage>
        <taxon>Eukaryota</taxon>
        <taxon>Fungi</taxon>
        <taxon>Dikarya</taxon>
        <taxon>Ascomycota</taxon>
        <taxon>Pezizomycotina</taxon>
        <taxon>Eurotiomycetes</taxon>
        <taxon>Eurotiomycetidae</taxon>
        <taxon>Eurotiales</taxon>
        <taxon>Aspergillaceae</taxon>
        <taxon>Aspergillus</taxon>
        <taxon>Aspergillus subgen. Aspergillus</taxon>
    </lineage>
</organism>
<keyword evidence="4" id="KW-1185">Reference proteome</keyword>
<sequence>MADNRSMQPNQATSYSDLSEATTDVTLFVEMPGDVRATLNSYVPLDANDDTVKLLRETFKYLPSGGRFHLAEDIIQAGTHYKLRQLAQSVVTGLLTPMKVAGAKTAEITPSPRLGIEDSIEHLASMTDESMTRGPQQQLREDTLRRDGNKCVVSGHYDVQSEELYPDEVTADLETAHIVPFALAKFENDDERRQIIAVWTNIFRYFPSIRSRLNFYYQNINSMENVLMLSQPLHKQFGRFSLALEQTDTIHQYRVKTFRRFAKGLRVFLPESGIVTMTAHDGRFPLPSPILLQVHCAVANILHATGRGEKIDQVLCNYDATGGLASDGSTNVSQLLSVTKLALLPTIRERSMNLKPARPKSSDVQKRPTRTTQTGHLPNELKENRIEC</sequence>
<feature type="domain" description="HNH nuclease" evidence="2">
    <location>
        <begin position="151"/>
        <end position="244"/>
    </location>
</feature>
<proteinExistence type="predicted"/>
<feature type="region of interest" description="Disordered" evidence="1">
    <location>
        <begin position="351"/>
        <end position="388"/>
    </location>
</feature>
<dbReference type="Pfam" id="PF13391">
    <property type="entry name" value="HNH_2"/>
    <property type="match status" value="1"/>
</dbReference>
<name>A0A1E3BQV5_ASPCR</name>
<evidence type="ECO:0000313" key="3">
    <source>
        <dbReference type="EMBL" id="ODM23318.1"/>
    </source>
</evidence>
<evidence type="ECO:0000256" key="1">
    <source>
        <dbReference type="SAM" id="MobiDB-lite"/>
    </source>
</evidence>
<dbReference type="VEuPathDB" id="FungiDB:SI65_00907"/>